<gene>
    <name evidence="1" type="ORF">PIL02S_07078</name>
</gene>
<dbReference type="OrthoDB" id="2609196at2"/>
<protein>
    <submittedName>
        <fullName evidence="1">Uncharacterized protein</fullName>
    </submittedName>
</protein>
<dbReference type="EMBL" id="PRLG01000039">
    <property type="protein sequence ID" value="PYY25464.1"/>
    <property type="molecule type" value="Genomic_DNA"/>
</dbReference>
<sequence length="156" mass="18644">MSDVLTKQELVVKLLELLSQTNFDQEQSNTYVNRLLDPFKWEGVPYVEMENGTYIVTIYERGMPMLKKRLKQTEMVIYWLLEDIIFTTVHVEMLKKYDVDNINTHLKYTSEVIQEMDRNVMNAFQQLGEPYLHWHQTGKRQELESMQPRGRDEGHD</sequence>
<proteinExistence type="predicted"/>
<evidence type="ECO:0000313" key="2">
    <source>
        <dbReference type="Proteomes" id="UP000247459"/>
    </source>
</evidence>
<name>A0A2W0C1D1_9BACL</name>
<dbReference type="AlphaFoldDB" id="A0A2W0C1D1"/>
<accession>A0A2W0C1D1</accession>
<comment type="caution">
    <text evidence="1">The sequence shown here is derived from an EMBL/GenBank/DDBJ whole genome shotgun (WGS) entry which is preliminary data.</text>
</comment>
<organism evidence="1 2">
    <name type="scientific">Paenibacillus illinoisensis</name>
    <dbReference type="NCBI Taxonomy" id="59845"/>
    <lineage>
        <taxon>Bacteria</taxon>
        <taxon>Bacillati</taxon>
        <taxon>Bacillota</taxon>
        <taxon>Bacilli</taxon>
        <taxon>Bacillales</taxon>
        <taxon>Paenibacillaceae</taxon>
        <taxon>Paenibacillus</taxon>
    </lineage>
</organism>
<evidence type="ECO:0000313" key="1">
    <source>
        <dbReference type="EMBL" id="PYY25464.1"/>
    </source>
</evidence>
<dbReference type="Proteomes" id="UP000247459">
    <property type="component" value="Unassembled WGS sequence"/>
</dbReference>
<reference evidence="1 2" key="1">
    <citation type="submission" date="2018-01" db="EMBL/GenBank/DDBJ databases">
        <title>Genome sequence of the PGP bacterium Paenibacillus illinoisensis E3.</title>
        <authorList>
            <person name="Rolli E."/>
            <person name="Marasco R."/>
            <person name="Bessem C."/>
            <person name="Michoud G."/>
            <person name="Gaiarsa S."/>
            <person name="Borin S."/>
            <person name="Daffonchio D."/>
        </authorList>
    </citation>
    <scope>NUCLEOTIDE SEQUENCE [LARGE SCALE GENOMIC DNA]</scope>
    <source>
        <strain evidence="1 2">E3</strain>
    </source>
</reference>
<dbReference type="RefSeq" id="WP_110823324.1">
    <property type="nucleotide sequence ID" value="NZ_PRLG01000039.1"/>
</dbReference>